<protein>
    <submittedName>
        <fullName evidence="1">Uncharacterized protein</fullName>
    </submittedName>
</protein>
<comment type="caution">
    <text evidence="1">The sequence shown here is derived from an EMBL/GenBank/DDBJ whole genome shotgun (WGS) entry which is preliminary data.</text>
</comment>
<proteinExistence type="predicted"/>
<dbReference type="EMBL" id="REGN01000564">
    <property type="protein sequence ID" value="RNA40999.1"/>
    <property type="molecule type" value="Genomic_DNA"/>
</dbReference>
<name>A0A3M7SZB4_BRAPC</name>
<keyword evidence="2" id="KW-1185">Reference proteome</keyword>
<accession>A0A3M7SZB4</accession>
<dbReference type="Proteomes" id="UP000276133">
    <property type="component" value="Unassembled WGS sequence"/>
</dbReference>
<gene>
    <name evidence="1" type="ORF">BpHYR1_044522</name>
</gene>
<dbReference type="AlphaFoldDB" id="A0A3M7SZB4"/>
<sequence>MQILSEKQYRIISNKHFCYVELLSQFRANYTLIKIEIYWEKYFFSIEEIRITERPYLNIEKLLIPHKYLNKRVN</sequence>
<evidence type="ECO:0000313" key="1">
    <source>
        <dbReference type="EMBL" id="RNA40999.1"/>
    </source>
</evidence>
<organism evidence="1 2">
    <name type="scientific">Brachionus plicatilis</name>
    <name type="common">Marine rotifer</name>
    <name type="synonym">Brachionus muelleri</name>
    <dbReference type="NCBI Taxonomy" id="10195"/>
    <lineage>
        <taxon>Eukaryota</taxon>
        <taxon>Metazoa</taxon>
        <taxon>Spiralia</taxon>
        <taxon>Gnathifera</taxon>
        <taxon>Rotifera</taxon>
        <taxon>Eurotatoria</taxon>
        <taxon>Monogononta</taxon>
        <taxon>Pseudotrocha</taxon>
        <taxon>Ploima</taxon>
        <taxon>Brachionidae</taxon>
        <taxon>Brachionus</taxon>
    </lineage>
</organism>
<evidence type="ECO:0000313" key="2">
    <source>
        <dbReference type="Proteomes" id="UP000276133"/>
    </source>
</evidence>
<reference evidence="1 2" key="1">
    <citation type="journal article" date="2018" name="Sci. Rep.">
        <title>Genomic signatures of local adaptation to the degree of environmental predictability in rotifers.</title>
        <authorList>
            <person name="Franch-Gras L."/>
            <person name="Hahn C."/>
            <person name="Garcia-Roger E.M."/>
            <person name="Carmona M.J."/>
            <person name="Serra M."/>
            <person name="Gomez A."/>
        </authorList>
    </citation>
    <scope>NUCLEOTIDE SEQUENCE [LARGE SCALE GENOMIC DNA]</scope>
    <source>
        <strain evidence="1">HYR1</strain>
    </source>
</reference>